<dbReference type="InterPro" id="IPR052017">
    <property type="entry name" value="TSUP"/>
</dbReference>
<keyword evidence="7 8" id="KW-0472">Membrane</keyword>
<evidence type="ECO:0000256" key="8">
    <source>
        <dbReference type="RuleBase" id="RU363041"/>
    </source>
</evidence>
<dbReference type="PANTHER" id="PTHR30269:SF37">
    <property type="entry name" value="MEMBRANE TRANSPORTER PROTEIN"/>
    <property type="match status" value="1"/>
</dbReference>
<comment type="subcellular location">
    <subcellularLocation>
        <location evidence="1 8">Cell membrane</location>
        <topology evidence="1 8">Multi-pass membrane protein</topology>
    </subcellularLocation>
</comment>
<dbReference type="AlphaFoldDB" id="A0A0H2MI40"/>
<gene>
    <name evidence="9" type="ORF">WH96_00305</name>
</gene>
<evidence type="ECO:0000256" key="4">
    <source>
        <dbReference type="ARBA" id="ARBA00022475"/>
    </source>
</evidence>
<accession>A0A0H2MI40</accession>
<evidence type="ECO:0000256" key="5">
    <source>
        <dbReference type="ARBA" id="ARBA00022692"/>
    </source>
</evidence>
<sequence length="252" mass="26637">MAFLLEQVQLDALDLLYVLFCGSVAGLCRGFAGFGLSALVVTSLTLVLLPVEVVPIALLLEMVSSLVMARMTWTAIHWGLLRWLCVGAAIGVPAGVFLLKIIPADPLRIAISLGVLIASILLFLGARFRVKESSAKNLSVGLISGVANGAASLGGLPVAIYMMAAALPAEVVRATMNLYFLILDAYGTGALVFAGLLDQVTIARALLLVVPVTLGIYLGNYIFQRSSATHYRYVVLVLLMALSVSGLVKSFI</sequence>
<evidence type="ECO:0000256" key="7">
    <source>
        <dbReference type="ARBA" id="ARBA00023136"/>
    </source>
</evidence>
<dbReference type="EMBL" id="LAQL01000002">
    <property type="protein sequence ID" value="KLN62028.1"/>
    <property type="molecule type" value="Genomic_DNA"/>
</dbReference>
<dbReference type="RefSeq" id="WP_047762158.1">
    <property type="nucleotide sequence ID" value="NZ_LAQL01000002.1"/>
</dbReference>
<evidence type="ECO:0000313" key="10">
    <source>
        <dbReference type="Proteomes" id="UP000035444"/>
    </source>
</evidence>
<feature type="transmembrane region" description="Helical" evidence="8">
    <location>
        <begin position="80"/>
        <end position="101"/>
    </location>
</feature>
<keyword evidence="6 8" id="KW-1133">Transmembrane helix</keyword>
<keyword evidence="5 8" id="KW-0812">Transmembrane</keyword>
<protein>
    <recommendedName>
        <fullName evidence="8">Probable membrane transporter protein</fullName>
    </recommendedName>
</protein>
<dbReference type="PANTHER" id="PTHR30269">
    <property type="entry name" value="TRANSMEMBRANE PROTEIN YFCA"/>
    <property type="match status" value="1"/>
</dbReference>
<dbReference type="InterPro" id="IPR002781">
    <property type="entry name" value="TM_pro_TauE-like"/>
</dbReference>
<evidence type="ECO:0000313" key="9">
    <source>
        <dbReference type="EMBL" id="KLN62028.1"/>
    </source>
</evidence>
<comment type="caution">
    <text evidence="9">The sequence shown here is derived from an EMBL/GenBank/DDBJ whole genome shotgun (WGS) entry which is preliminary data.</text>
</comment>
<keyword evidence="4 8" id="KW-1003">Cell membrane</keyword>
<feature type="transmembrane region" description="Helical" evidence="8">
    <location>
        <begin position="138"/>
        <end position="164"/>
    </location>
</feature>
<evidence type="ECO:0000256" key="1">
    <source>
        <dbReference type="ARBA" id="ARBA00004651"/>
    </source>
</evidence>
<evidence type="ECO:0000256" key="2">
    <source>
        <dbReference type="ARBA" id="ARBA00009142"/>
    </source>
</evidence>
<dbReference type="OrthoDB" id="7345770at2"/>
<dbReference type="STRING" id="1489064.WH96_00305"/>
<feature type="transmembrane region" description="Helical" evidence="8">
    <location>
        <begin position="176"/>
        <end position="197"/>
    </location>
</feature>
<feature type="transmembrane region" description="Helical" evidence="8">
    <location>
        <begin position="12"/>
        <end position="32"/>
    </location>
</feature>
<dbReference type="Pfam" id="PF01925">
    <property type="entry name" value="TauE"/>
    <property type="match status" value="1"/>
</dbReference>
<evidence type="ECO:0000256" key="6">
    <source>
        <dbReference type="ARBA" id="ARBA00022989"/>
    </source>
</evidence>
<feature type="transmembrane region" description="Helical" evidence="8">
    <location>
        <begin position="38"/>
        <end position="60"/>
    </location>
</feature>
<feature type="transmembrane region" description="Helical" evidence="8">
    <location>
        <begin position="230"/>
        <end position="248"/>
    </location>
</feature>
<comment type="similarity">
    <text evidence="2 8">Belongs to the 4-toluene sulfonate uptake permease (TSUP) (TC 2.A.102) family.</text>
</comment>
<name>A0A0H2MI40_9PROT</name>
<feature type="transmembrane region" description="Helical" evidence="8">
    <location>
        <begin position="107"/>
        <end position="126"/>
    </location>
</feature>
<evidence type="ECO:0000256" key="3">
    <source>
        <dbReference type="ARBA" id="ARBA00022448"/>
    </source>
</evidence>
<proteinExistence type="inferred from homology"/>
<feature type="transmembrane region" description="Helical" evidence="8">
    <location>
        <begin position="204"/>
        <end position="224"/>
    </location>
</feature>
<keyword evidence="3" id="KW-0813">Transport</keyword>
<organism evidence="9 10">
    <name type="scientific">Kiloniella spongiae</name>
    <dbReference type="NCBI Taxonomy" id="1489064"/>
    <lineage>
        <taxon>Bacteria</taxon>
        <taxon>Pseudomonadati</taxon>
        <taxon>Pseudomonadota</taxon>
        <taxon>Alphaproteobacteria</taxon>
        <taxon>Rhodospirillales</taxon>
        <taxon>Kiloniellaceae</taxon>
        <taxon>Kiloniella</taxon>
    </lineage>
</organism>
<keyword evidence="10" id="KW-1185">Reference proteome</keyword>
<dbReference type="GO" id="GO:0005886">
    <property type="term" value="C:plasma membrane"/>
    <property type="evidence" value="ECO:0007669"/>
    <property type="project" value="UniProtKB-SubCell"/>
</dbReference>
<dbReference type="Proteomes" id="UP000035444">
    <property type="component" value="Unassembled WGS sequence"/>
</dbReference>
<reference evidence="9 10" key="1">
    <citation type="submission" date="2015-03" db="EMBL/GenBank/DDBJ databases">
        <title>Genome Sequence of Kiloniella spongiae MEBiC09566, isolated from a marine sponge.</title>
        <authorList>
            <person name="Shao Z."/>
            <person name="Wang L."/>
            <person name="Li X."/>
        </authorList>
    </citation>
    <scope>NUCLEOTIDE SEQUENCE [LARGE SCALE GENOMIC DNA]</scope>
    <source>
        <strain evidence="9 10">MEBiC09566</strain>
    </source>
</reference>